<evidence type="ECO:0000313" key="1">
    <source>
        <dbReference type="EMBL" id="AWN37337.1"/>
    </source>
</evidence>
<dbReference type="AlphaFoldDB" id="A0A2U8VUD8"/>
<gene>
    <name evidence="1" type="ORF">DK427_17735</name>
</gene>
<name>A0A2U8VUD8_9HYPH</name>
<keyword evidence="2" id="KW-1185">Reference proteome</keyword>
<reference evidence="1 2" key="1">
    <citation type="submission" date="2018-05" db="EMBL/GenBank/DDBJ databases">
        <title>Complete Genome Sequence of Methylobacterium sp. 17Sr1-43.</title>
        <authorList>
            <person name="Srinivasan S."/>
        </authorList>
    </citation>
    <scope>NUCLEOTIDE SEQUENCE [LARGE SCALE GENOMIC DNA]</scope>
    <source>
        <strain evidence="1 2">17Sr1-43</strain>
    </source>
</reference>
<sequence length="80" mass="8339">MQTGAVPATATALADTSQVLIPKSLAKEVSRAFFLAAVREAVTRTAFAGPPGVNVPLLHWPNSTCAAVTRSPTFGRFRAA</sequence>
<organism evidence="1 2">
    <name type="scientific">Methylobacterium radiodurans</name>
    <dbReference type="NCBI Taxonomy" id="2202828"/>
    <lineage>
        <taxon>Bacteria</taxon>
        <taxon>Pseudomonadati</taxon>
        <taxon>Pseudomonadota</taxon>
        <taxon>Alphaproteobacteria</taxon>
        <taxon>Hyphomicrobiales</taxon>
        <taxon>Methylobacteriaceae</taxon>
        <taxon>Methylobacterium</taxon>
    </lineage>
</organism>
<dbReference type="KEGG" id="meti:DK427_17735"/>
<protein>
    <submittedName>
        <fullName evidence="1">Uncharacterized protein</fullName>
    </submittedName>
</protein>
<dbReference type="Proteomes" id="UP000246058">
    <property type="component" value="Chromosome"/>
</dbReference>
<proteinExistence type="predicted"/>
<accession>A0A2U8VUD8</accession>
<dbReference type="EMBL" id="CP029551">
    <property type="protein sequence ID" value="AWN37337.1"/>
    <property type="molecule type" value="Genomic_DNA"/>
</dbReference>
<evidence type="ECO:0000313" key="2">
    <source>
        <dbReference type="Proteomes" id="UP000246058"/>
    </source>
</evidence>